<dbReference type="Proteomes" id="UP000564836">
    <property type="component" value="Chromosome"/>
</dbReference>
<reference evidence="3 4" key="3">
    <citation type="journal article" date="2022" name="Int. J. Syst. Evol. Microbiol.">
        <title>Strains of Bradyrhizobium barranii sp. nov. associated with legumes native to Canada are symbionts of soybeans and belong to different subspecies (subsp. barranii subsp. nov. and subsp. apii subsp. nov.) and symbiovars (sv. glycinearum and sv. septentrionale).</title>
        <authorList>
            <person name="Bromfield E.S.P."/>
            <person name="Cloutier S."/>
            <person name="Wasai-Hara S."/>
            <person name="Minamisawa K."/>
        </authorList>
    </citation>
    <scope>NUCLEOTIDE SEQUENCE [LARGE SCALE GENOMIC DNA]</scope>
    <source>
        <strain evidence="3 4">323S2</strain>
    </source>
</reference>
<dbReference type="RefSeq" id="WP_166341745.1">
    <property type="nucleotide sequence ID" value="NZ_CP088280.1"/>
</dbReference>
<protein>
    <submittedName>
        <fullName evidence="2">Uncharacterized protein</fullName>
    </submittedName>
</protein>
<reference evidence="2" key="2">
    <citation type="submission" date="2020-06" db="EMBL/GenBank/DDBJ databases">
        <title>Whole Genome Sequence of Bradyrhizobium sp. Strain 323S2.</title>
        <authorList>
            <person name="Bromfield E.S.P."/>
        </authorList>
    </citation>
    <scope>NUCLEOTIDE SEQUENCE [LARGE SCALE GENOMIC DNA]</scope>
    <source>
        <strain evidence="2">323S2</strain>
    </source>
</reference>
<evidence type="ECO:0000256" key="1">
    <source>
        <dbReference type="SAM" id="Phobius"/>
    </source>
</evidence>
<sequence>MNHSIYTADKATHLKVVVSVLLTSIAIVATTLTARLTHPEIDVQKATTQTVYEPRSNHALTEIVQRERHPI</sequence>
<organism evidence="2">
    <name type="scientific">Bradyrhizobium barranii subsp. barranii</name>
    <dbReference type="NCBI Taxonomy" id="2823807"/>
    <lineage>
        <taxon>Bacteria</taxon>
        <taxon>Pseudomonadati</taxon>
        <taxon>Pseudomonadota</taxon>
        <taxon>Alphaproteobacteria</taxon>
        <taxon>Hyphomicrobiales</taxon>
        <taxon>Nitrobacteraceae</taxon>
        <taxon>Bradyrhizobium</taxon>
        <taxon>Bradyrhizobium barranii</taxon>
    </lineage>
</organism>
<keyword evidence="1" id="KW-0812">Transmembrane</keyword>
<dbReference type="AlphaFoldDB" id="A0A7Z0TV10"/>
<gene>
    <name evidence="3" type="ORF">G6321_00024240</name>
    <name evidence="2" type="ORF">G6321_43960</name>
</gene>
<keyword evidence="1" id="KW-1133">Transmembrane helix</keyword>
<feature type="transmembrane region" description="Helical" evidence="1">
    <location>
        <begin position="16"/>
        <end position="36"/>
    </location>
</feature>
<name>A0A7Z0TV10_9BRAD</name>
<proteinExistence type="predicted"/>
<accession>A0A7Z0TV10</accession>
<dbReference type="EMBL" id="JACBFH010000001">
    <property type="protein sequence ID" value="NYY95117.1"/>
    <property type="molecule type" value="Genomic_DNA"/>
</dbReference>
<reference evidence="3 4" key="1">
    <citation type="journal article" date="2017" name="Syst. Appl. Microbiol.">
        <title>Soybeans inoculated with root zone soils of Canadian native legumes harbour diverse and novel Bradyrhizobium spp. that possess agricultural potential.</title>
        <authorList>
            <person name="Bromfield E.S.P."/>
            <person name="Cloutier S."/>
            <person name="Tambong J.T."/>
            <person name="Tran Thi T.V."/>
        </authorList>
    </citation>
    <scope>NUCLEOTIDE SEQUENCE [LARGE SCALE GENOMIC DNA]</scope>
    <source>
        <strain evidence="3 4">323S2</strain>
    </source>
</reference>
<evidence type="ECO:0000313" key="2">
    <source>
        <dbReference type="EMBL" id="NYY95117.1"/>
    </source>
</evidence>
<evidence type="ECO:0000313" key="4">
    <source>
        <dbReference type="Proteomes" id="UP000564836"/>
    </source>
</evidence>
<evidence type="ECO:0000313" key="3">
    <source>
        <dbReference type="EMBL" id="UGX98065.1"/>
    </source>
</evidence>
<dbReference type="EMBL" id="CP088280">
    <property type="protein sequence ID" value="UGX98065.1"/>
    <property type="molecule type" value="Genomic_DNA"/>
</dbReference>
<keyword evidence="1" id="KW-0472">Membrane</keyword>